<dbReference type="InterPro" id="IPR000182">
    <property type="entry name" value="GNAT_dom"/>
</dbReference>
<sequence>MQIRPADDSDLDAILEIHNHAIRETTAIWTEIEVERGDRERWLAARQAAGHPVIIAEVDGVLAGYAAYGPWREKSGYRLTVENSVYVAGNFQRQGVAMVLMVELIRLAKERGIHVMIAAIDAQNAGSIALHRRLGFGEPMVVTEVGLKFDRWLDLAFMRLQLSGD</sequence>
<dbReference type="OrthoDB" id="3173333at2"/>
<name>A0A2C8YSW5_9MICO</name>
<dbReference type="PANTHER" id="PTHR43072">
    <property type="entry name" value="N-ACETYLTRANSFERASE"/>
    <property type="match status" value="1"/>
</dbReference>
<keyword evidence="2" id="KW-0012">Acyltransferase</keyword>
<proteinExistence type="predicted"/>
<evidence type="ECO:0000313" key="4">
    <source>
        <dbReference type="EMBL" id="SOE53757.1"/>
    </source>
</evidence>
<evidence type="ECO:0000256" key="1">
    <source>
        <dbReference type="ARBA" id="ARBA00022679"/>
    </source>
</evidence>
<keyword evidence="5" id="KW-1185">Reference proteome</keyword>
<gene>
    <name evidence="4" type="ORF">SAMN06296378_0602</name>
</gene>
<evidence type="ECO:0000256" key="2">
    <source>
        <dbReference type="ARBA" id="ARBA00023315"/>
    </source>
</evidence>
<protein>
    <submittedName>
        <fullName evidence="4">Phosphinothricin acetyltransferase</fullName>
    </submittedName>
</protein>
<accession>A0A2C8YSW5</accession>
<dbReference type="Proteomes" id="UP000219440">
    <property type="component" value="Unassembled WGS sequence"/>
</dbReference>
<dbReference type="Pfam" id="PF00583">
    <property type="entry name" value="Acetyltransf_1"/>
    <property type="match status" value="1"/>
</dbReference>
<dbReference type="GO" id="GO:0016747">
    <property type="term" value="F:acyltransferase activity, transferring groups other than amino-acyl groups"/>
    <property type="evidence" value="ECO:0007669"/>
    <property type="project" value="InterPro"/>
</dbReference>
<dbReference type="SUPFAM" id="SSF55729">
    <property type="entry name" value="Acyl-CoA N-acyltransferases (Nat)"/>
    <property type="match status" value="1"/>
</dbReference>
<dbReference type="AlphaFoldDB" id="A0A2C8YSW5"/>
<dbReference type="CDD" id="cd04301">
    <property type="entry name" value="NAT_SF"/>
    <property type="match status" value="1"/>
</dbReference>
<keyword evidence="1 4" id="KW-0808">Transferase</keyword>
<dbReference type="PROSITE" id="PS51186">
    <property type="entry name" value="GNAT"/>
    <property type="match status" value="1"/>
</dbReference>
<feature type="domain" description="N-acetyltransferase" evidence="3">
    <location>
        <begin position="1"/>
        <end position="163"/>
    </location>
</feature>
<organism evidence="4 5">
    <name type="scientific">Salinibacterium xinjiangense</name>
    <dbReference type="NCBI Taxonomy" id="386302"/>
    <lineage>
        <taxon>Bacteria</taxon>
        <taxon>Bacillati</taxon>
        <taxon>Actinomycetota</taxon>
        <taxon>Actinomycetes</taxon>
        <taxon>Micrococcales</taxon>
        <taxon>Microbacteriaceae</taxon>
        <taxon>Salinibacterium</taxon>
    </lineage>
</organism>
<dbReference type="Gene3D" id="3.40.630.30">
    <property type="match status" value="1"/>
</dbReference>
<reference evidence="4 5" key="1">
    <citation type="submission" date="2017-09" db="EMBL/GenBank/DDBJ databases">
        <authorList>
            <person name="Ehlers B."/>
            <person name="Leendertz F.H."/>
        </authorList>
    </citation>
    <scope>NUCLEOTIDE SEQUENCE [LARGE SCALE GENOMIC DNA]</scope>
    <source>
        <strain evidence="4 5">CGMCC 1.05381</strain>
    </source>
</reference>
<dbReference type="EMBL" id="OCST01000001">
    <property type="protein sequence ID" value="SOE53757.1"/>
    <property type="molecule type" value="Genomic_DNA"/>
</dbReference>
<dbReference type="InterPro" id="IPR016181">
    <property type="entry name" value="Acyl_CoA_acyltransferase"/>
</dbReference>
<dbReference type="PANTHER" id="PTHR43072:SF23">
    <property type="entry name" value="UPF0039 PROTEIN C11D3.02C"/>
    <property type="match status" value="1"/>
</dbReference>
<dbReference type="RefSeq" id="WP_097059709.1">
    <property type="nucleotide sequence ID" value="NZ_BMLC01000002.1"/>
</dbReference>
<evidence type="ECO:0000259" key="3">
    <source>
        <dbReference type="PROSITE" id="PS51186"/>
    </source>
</evidence>
<evidence type="ECO:0000313" key="5">
    <source>
        <dbReference type="Proteomes" id="UP000219440"/>
    </source>
</evidence>